<evidence type="ECO:0000313" key="22">
    <source>
        <dbReference type="EMBL" id="QLG63394.1"/>
    </source>
</evidence>
<feature type="transmembrane region" description="Helical" evidence="18">
    <location>
        <begin position="316"/>
        <end position="336"/>
    </location>
</feature>
<evidence type="ECO:0000256" key="3">
    <source>
        <dbReference type="ARBA" id="ARBA00004651"/>
    </source>
</evidence>
<feature type="transmembrane region" description="Helical" evidence="18">
    <location>
        <begin position="166"/>
        <end position="187"/>
    </location>
</feature>
<evidence type="ECO:0000256" key="6">
    <source>
        <dbReference type="ARBA" id="ARBA00012602"/>
    </source>
</evidence>
<feature type="transmembrane region" description="Helical" evidence="18">
    <location>
        <begin position="285"/>
        <end position="304"/>
    </location>
</feature>
<dbReference type="UniPathway" id="UPA00378"/>
<feature type="transmembrane region" description="Helical" evidence="18">
    <location>
        <begin position="39"/>
        <end position="57"/>
    </location>
</feature>
<feature type="transmembrane region" description="Helical" evidence="18">
    <location>
        <begin position="259"/>
        <end position="278"/>
    </location>
</feature>
<dbReference type="Proteomes" id="UP000509626">
    <property type="component" value="Chromosome"/>
</dbReference>
<evidence type="ECO:0000259" key="19">
    <source>
        <dbReference type="Pfam" id="PF02516"/>
    </source>
</evidence>
<comment type="similarity">
    <text evidence="5">Belongs to the STT3 family.</text>
</comment>
<feature type="transmembrane region" description="Helical" evidence="18">
    <location>
        <begin position="452"/>
        <end position="472"/>
    </location>
</feature>
<dbReference type="Pfam" id="PF22627">
    <property type="entry name" value="AglB_core-like"/>
    <property type="match status" value="1"/>
</dbReference>
<evidence type="ECO:0000259" key="21">
    <source>
        <dbReference type="Pfam" id="PF22627"/>
    </source>
</evidence>
<evidence type="ECO:0000256" key="17">
    <source>
        <dbReference type="SAM" id="MobiDB-lite"/>
    </source>
</evidence>
<feature type="transmembrane region" description="Helical" evidence="18">
    <location>
        <begin position="509"/>
        <end position="526"/>
    </location>
</feature>
<feature type="domain" description="AglB-like core" evidence="21">
    <location>
        <begin position="617"/>
        <end position="732"/>
    </location>
</feature>
<proteinExistence type="inferred from homology"/>
<feature type="region of interest" description="Disordered" evidence="17">
    <location>
        <begin position="1047"/>
        <end position="1125"/>
    </location>
</feature>
<dbReference type="Gene3D" id="3.40.50.12610">
    <property type="match status" value="1"/>
</dbReference>
<dbReference type="PANTHER" id="PTHR13872">
    <property type="entry name" value="DOLICHYL-DIPHOSPHOOLIGOSACCHARIDE--PROTEIN GLYCOSYLTRANSFERASE SUBUNIT"/>
    <property type="match status" value="1"/>
</dbReference>
<accession>A0A7D5LCL5</accession>
<keyword evidence="23" id="KW-1185">Reference proteome</keyword>
<evidence type="ECO:0000256" key="10">
    <source>
        <dbReference type="ARBA" id="ARBA00022723"/>
    </source>
</evidence>
<feature type="compositionally biased region" description="Low complexity" evidence="17">
    <location>
        <begin position="1088"/>
        <end position="1099"/>
    </location>
</feature>
<feature type="transmembrane region" description="Helical" evidence="18">
    <location>
        <begin position="421"/>
        <end position="440"/>
    </location>
</feature>
<dbReference type="GeneID" id="56039257"/>
<dbReference type="PANTHER" id="PTHR13872:SF1">
    <property type="entry name" value="DOLICHYL-DIPHOSPHOOLIGOSACCHARIDE--PROTEIN GLYCOSYLTRANSFERASE SUBUNIT STT3B"/>
    <property type="match status" value="1"/>
</dbReference>
<keyword evidence="9 18" id="KW-0812">Transmembrane</keyword>
<evidence type="ECO:0000256" key="9">
    <source>
        <dbReference type="ARBA" id="ARBA00022692"/>
    </source>
</evidence>
<dbReference type="EC" id="2.4.99.21" evidence="6"/>
<feature type="transmembrane region" description="Helical" evidence="18">
    <location>
        <begin position="532"/>
        <end position="553"/>
    </location>
</feature>
<dbReference type="Pfam" id="PF18079">
    <property type="entry name" value="AglB_L1"/>
    <property type="match status" value="1"/>
</dbReference>
<dbReference type="GO" id="GO:0046872">
    <property type="term" value="F:metal ion binding"/>
    <property type="evidence" value="ECO:0007669"/>
    <property type="project" value="UniProtKB-KW"/>
</dbReference>
<dbReference type="GO" id="GO:0005886">
    <property type="term" value="C:plasma membrane"/>
    <property type="evidence" value="ECO:0007669"/>
    <property type="project" value="UniProtKB-SubCell"/>
</dbReference>
<evidence type="ECO:0000259" key="20">
    <source>
        <dbReference type="Pfam" id="PF18079"/>
    </source>
</evidence>
<keyword evidence="8 22" id="KW-0808">Transferase</keyword>
<dbReference type="KEGG" id="halu:HUG12_17320"/>
<protein>
    <recommendedName>
        <fullName evidence="6">dolichyl-phosphooligosaccharide-protein glycotransferase</fullName>
        <ecNumber evidence="6">2.4.99.21</ecNumber>
    </recommendedName>
    <alternativeName>
        <fullName evidence="15">Oligosaccharyl transferase</fullName>
    </alternativeName>
</protein>
<comment type="catalytic activity">
    <reaction evidence="16">
        <text>an archaeal dolichyl phosphooligosaccharide + [protein]-L-asparagine = an archaeal dolichyl phosphate + a glycoprotein with the oligosaccharide chain attached by N-beta-D-glycosyl linkage to a protein L-asparagine.</text>
        <dbReference type="EC" id="2.4.99.21"/>
    </reaction>
</comment>
<evidence type="ECO:0000256" key="4">
    <source>
        <dbReference type="ARBA" id="ARBA00004922"/>
    </source>
</evidence>
<comment type="subcellular location">
    <subcellularLocation>
        <location evidence="3">Cell membrane</location>
        <topology evidence="3">Multi-pass membrane protein</topology>
    </subcellularLocation>
</comment>
<dbReference type="NCBIfam" id="TIGR04154">
    <property type="entry name" value="archaeo_STT3"/>
    <property type="match status" value="1"/>
</dbReference>
<reference evidence="22 23" key="1">
    <citation type="submission" date="2020-06" db="EMBL/GenBank/DDBJ databases">
        <title>NJ-3-1, isolated from saline soil.</title>
        <authorList>
            <person name="Cui H.L."/>
            <person name="Shi X."/>
        </authorList>
    </citation>
    <scope>NUCLEOTIDE SEQUENCE [LARGE SCALE GENOMIC DNA]</scope>
    <source>
        <strain evidence="22 23">NJ-3-1</strain>
    </source>
</reference>
<evidence type="ECO:0000256" key="15">
    <source>
        <dbReference type="ARBA" id="ARBA00030679"/>
    </source>
</evidence>
<keyword evidence="10" id="KW-0479">Metal-binding</keyword>
<dbReference type="Pfam" id="PF02516">
    <property type="entry name" value="STT3"/>
    <property type="match status" value="1"/>
</dbReference>
<dbReference type="EMBL" id="CP058579">
    <property type="protein sequence ID" value="QLG63394.1"/>
    <property type="molecule type" value="Genomic_DNA"/>
</dbReference>
<evidence type="ECO:0000256" key="14">
    <source>
        <dbReference type="ARBA" id="ARBA00023211"/>
    </source>
</evidence>
<evidence type="ECO:0000256" key="16">
    <source>
        <dbReference type="ARBA" id="ARBA00034066"/>
    </source>
</evidence>
<keyword evidence="12 18" id="KW-1133">Transmembrane helix</keyword>
<organism evidence="22 23">
    <name type="scientific">Halorarum salinum</name>
    <dbReference type="NCBI Taxonomy" id="2743089"/>
    <lineage>
        <taxon>Archaea</taxon>
        <taxon>Methanobacteriati</taxon>
        <taxon>Methanobacteriota</taxon>
        <taxon>Stenosarchaea group</taxon>
        <taxon>Halobacteria</taxon>
        <taxon>Halobacteriales</taxon>
        <taxon>Haloferacaceae</taxon>
        <taxon>Halorarum</taxon>
    </lineage>
</organism>
<dbReference type="AlphaFoldDB" id="A0A7D5LCL5"/>
<comment type="cofactor">
    <cofactor evidence="1">
        <name>Mn(2+)</name>
        <dbReference type="ChEBI" id="CHEBI:29035"/>
    </cofactor>
</comment>
<feature type="domain" description="Archaeal glycosylation protein B peripheral" evidence="20">
    <location>
        <begin position="927"/>
        <end position="1028"/>
    </location>
</feature>
<dbReference type="InterPro" id="IPR048307">
    <property type="entry name" value="STT3_N"/>
</dbReference>
<evidence type="ECO:0000256" key="1">
    <source>
        <dbReference type="ARBA" id="ARBA00001936"/>
    </source>
</evidence>
<dbReference type="InterPro" id="IPR026410">
    <property type="entry name" value="OlisacTrfase_arch"/>
</dbReference>
<feature type="transmembrane region" description="Helical" evidence="18">
    <location>
        <begin position="135"/>
        <end position="159"/>
    </location>
</feature>
<evidence type="ECO:0000256" key="11">
    <source>
        <dbReference type="ARBA" id="ARBA00022842"/>
    </source>
</evidence>
<evidence type="ECO:0000256" key="7">
    <source>
        <dbReference type="ARBA" id="ARBA00022676"/>
    </source>
</evidence>
<feature type="compositionally biased region" description="Gly residues" evidence="17">
    <location>
        <begin position="1070"/>
        <end position="1087"/>
    </location>
</feature>
<name>A0A7D5LCL5_9EURY</name>
<feature type="transmembrane region" description="Helical" evidence="18">
    <location>
        <begin position="199"/>
        <end position="215"/>
    </location>
</feature>
<evidence type="ECO:0000256" key="2">
    <source>
        <dbReference type="ARBA" id="ARBA00001946"/>
    </source>
</evidence>
<comment type="pathway">
    <text evidence="4">Protein modification; protein glycosylation.</text>
</comment>
<keyword evidence="14" id="KW-0464">Manganese</keyword>
<dbReference type="InterPro" id="IPR054479">
    <property type="entry name" value="AglB-like_core"/>
</dbReference>
<sequence>MSNGSDSDATPDGGEPSTSVPGLDYDFEGKSVLDILKDFYHVPALLVVGVVMLWIRLQSYSNFTRGGEVYFNGNDAWYHLRETTYAVQNWPFTMPYDPWTYFPYGTSAGQFGTLYDQLVATAALVVGLGSPSQELIARTLLVAPAVFGALTVIPTYLLGKRLGGRLGGIFATVILMLLPGTFLRRTLVGFADHNGAEPFFMGMAVVALMVALAVAQEDRPIWELVESREWDALRRPVIWSVLAGVATGLYIWVWPPGVLLVGIFGAYVVYQVVSDYTGGRSPDHVAFVAAISMTVTAAMAMLRFHETTFGASSFGFLQPFVALSVAVAAVTLAWLARQFDARSFEDPRAERYAFPGTVALLGLVGVVVLVTAPISFLGGIERNLLRFVGFSAGAATRTIGEAQPFLQSGLAQYYSSTGVVMAEYGFAFVTALVAAIWMLVKPLWKRGEEDDYLLLGVATALVLFMFVGRSLYNDFAGILGVNPQLLGLAIVAALVFAATVRVRYDAEHLFAFVWVVFITAAAFTQVRFNYYLALGVAAFNAYFIREILAAIDVDLSRESLPEIETYQAITVAMVVLLVLTPVLMVPLSLGNTGSPGIDRTNTAWQTGNSTGPGSVVYWDESLQWMNDNTPAQGDYGGADNADQLEYYGNYEQPPEGDYDYPEGAYGVQSWWDYGHYITVRGERIPNANPFQQGASEAANYLLAPNESQAESVLERNSEDDAETRYVMVDWEMVTEGAKLSAPSVFYDEGNLSANDLYSRQTPILRETGQSQQPYAVAFYDHPQRYYDSQMVRLYKYHGSRAEPTVNTGFGEAVIVFDYDPVQQAPDYKAVPSGENETAIRTFPNMTAAEEFVEEDGTAQIGGVGDLPREPVPALQHYRLVDASDTSAYASQQYQRSVLQESQSLGIQPGVLQKTSPNWVKTFERVPGATVEGSGAEPGETVTASVEMKMEPGENASTFTYEQQATADEDGNFEFVLPYSTEGYDEYGPENGHTNVSVRADGAYTIAGEVESNESAHLVRNEASLDVSEGDVNGDGDGTVSVTLEETVLQEPEGANGTDGNETTGNETTGDGAGGNETIGNETGGNGTSGNETSGDGTDSNESASLAGDGATAPALRAAEGHLARP</sequence>
<feature type="compositionally biased region" description="Low complexity" evidence="17">
    <location>
        <begin position="1052"/>
        <end position="1069"/>
    </location>
</feature>
<feature type="transmembrane region" description="Helical" evidence="18">
    <location>
        <begin position="357"/>
        <end position="380"/>
    </location>
</feature>
<keyword evidence="7" id="KW-0328">Glycosyltransferase</keyword>
<evidence type="ECO:0000256" key="8">
    <source>
        <dbReference type="ARBA" id="ARBA00022679"/>
    </source>
</evidence>
<feature type="transmembrane region" description="Helical" evidence="18">
    <location>
        <begin position="484"/>
        <end position="502"/>
    </location>
</feature>
<dbReference type="OrthoDB" id="82393at2157"/>
<evidence type="ECO:0000256" key="12">
    <source>
        <dbReference type="ARBA" id="ARBA00022989"/>
    </source>
</evidence>
<dbReference type="InterPro" id="IPR041154">
    <property type="entry name" value="AglB_P1"/>
</dbReference>
<feature type="region of interest" description="Disordered" evidence="17">
    <location>
        <begin position="1"/>
        <end position="22"/>
    </location>
</feature>
<evidence type="ECO:0000256" key="18">
    <source>
        <dbReference type="SAM" id="Phobius"/>
    </source>
</evidence>
<dbReference type="InterPro" id="IPR003674">
    <property type="entry name" value="Oligo_trans_STT3"/>
</dbReference>
<dbReference type="GO" id="GO:0004576">
    <property type="term" value="F:oligosaccharyl transferase activity"/>
    <property type="evidence" value="ECO:0007669"/>
    <property type="project" value="InterPro"/>
</dbReference>
<evidence type="ECO:0000256" key="13">
    <source>
        <dbReference type="ARBA" id="ARBA00023136"/>
    </source>
</evidence>
<dbReference type="RefSeq" id="WP_179269978.1">
    <property type="nucleotide sequence ID" value="NZ_CP058579.1"/>
</dbReference>
<gene>
    <name evidence="22" type="ORF">HUG12_17320</name>
</gene>
<dbReference type="Gene3D" id="2.60.40.3390">
    <property type="match status" value="1"/>
</dbReference>
<keyword evidence="11" id="KW-0460">Magnesium</keyword>
<evidence type="ECO:0000256" key="5">
    <source>
        <dbReference type="ARBA" id="ARBA00010810"/>
    </source>
</evidence>
<evidence type="ECO:0000313" key="23">
    <source>
        <dbReference type="Proteomes" id="UP000509626"/>
    </source>
</evidence>
<feature type="domain" description="Oligosaccharyl transferase STT3 N-terminal" evidence="19">
    <location>
        <begin position="46"/>
        <end position="377"/>
    </location>
</feature>
<keyword evidence="13 18" id="KW-0472">Membrane</keyword>
<comment type="cofactor">
    <cofactor evidence="2">
        <name>Mg(2+)</name>
        <dbReference type="ChEBI" id="CHEBI:18420"/>
    </cofactor>
</comment>
<feature type="transmembrane region" description="Helical" evidence="18">
    <location>
        <begin position="565"/>
        <end position="589"/>
    </location>
</feature>